<dbReference type="RefSeq" id="WP_176903168.1">
    <property type="nucleotide sequence ID" value="NZ_FNFB01000010.1"/>
</dbReference>
<reference evidence="1 2" key="1">
    <citation type="submission" date="2016-10" db="EMBL/GenBank/DDBJ databases">
        <authorList>
            <person name="de Groot N.N."/>
        </authorList>
    </citation>
    <scope>NUCLEOTIDE SEQUENCE [LARGE SCALE GENOMIC DNA]</scope>
    <source>
        <strain evidence="1 2">CGMCC 4.5681</strain>
    </source>
</reference>
<dbReference type="AlphaFoldDB" id="A0A1G9EB81"/>
<organism evidence="1 2">
    <name type="scientific">Nonomuraea maritima</name>
    <dbReference type="NCBI Taxonomy" id="683260"/>
    <lineage>
        <taxon>Bacteria</taxon>
        <taxon>Bacillati</taxon>
        <taxon>Actinomycetota</taxon>
        <taxon>Actinomycetes</taxon>
        <taxon>Streptosporangiales</taxon>
        <taxon>Streptosporangiaceae</taxon>
        <taxon>Nonomuraea</taxon>
    </lineage>
</organism>
<dbReference type="Gene3D" id="1.10.510.10">
    <property type="entry name" value="Transferase(Phosphotransferase) domain 1"/>
    <property type="match status" value="1"/>
</dbReference>
<evidence type="ECO:0008006" key="3">
    <source>
        <dbReference type="Google" id="ProtNLM"/>
    </source>
</evidence>
<dbReference type="EMBL" id="FNFB01000010">
    <property type="protein sequence ID" value="SDK73420.1"/>
    <property type="molecule type" value="Genomic_DNA"/>
</dbReference>
<evidence type="ECO:0000313" key="2">
    <source>
        <dbReference type="Proteomes" id="UP000198683"/>
    </source>
</evidence>
<sequence length="360" mass="39224">MRDTRLDKRVTRYGDVSSALALHSDRQLSEALEQARPLGSGVGGTSVLLDVDGVPVFAKRVPLTDLELRPGNVMSTANLFDVPPYCQYGIVEHAGPGFGAWRELAANVMATNWVLTGRSAAFPLLYHWRVLPGAPAPTDEHADVEAVVRYWKGSPAVRDRLHALAGASSSIVLFQEFIPHRLDNWLASQHAAGQDAALAASAMVESCLLRDVAFMNSQGLMHFDGHYANLLTDGDRVYIADFGLATSSRFDLSAQERAFLAEHRTHDLGYALMRVVNWLVVRVCGVKTPPTGIPTELDAYISAVANGAEPAGAPEPAATTIRRYAPAAVAMNHFYWDVYGTSRTTPYPKEQLERALTALR</sequence>
<dbReference type="Proteomes" id="UP000198683">
    <property type="component" value="Unassembled WGS sequence"/>
</dbReference>
<dbReference type="SUPFAM" id="SSF56112">
    <property type="entry name" value="Protein kinase-like (PK-like)"/>
    <property type="match status" value="1"/>
</dbReference>
<protein>
    <recommendedName>
        <fullName evidence="3">Protein kinase domain-containing protein</fullName>
    </recommendedName>
</protein>
<accession>A0A1G9EB81</accession>
<proteinExistence type="predicted"/>
<dbReference type="InterPro" id="IPR011009">
    <property type="entry name" value="Kinase-like_dom_sf"/>
</dbReference>
<evidence type="ECO:0000313" key="1">
    <source>
        <dbReference type="EMBL" id="SDK73420.1"/>
    </source>
</evidence>
<name>A0A1G9EB81_9ACTN</name>
<keyword evidence="2" id="KW-1185">Reference proteome</keyword>
<dbReference type="STRING" id="683260.SAMN05421874_110211"/>
<gene>
    <name evidence="1" type="ORF">SAMN05421874_110211</name>
</gene>